<dbReference type="Pfam" id="PF03061">
    <property type="entry name" value="4HBT"/>
    <property type="match status" value="1"/>
</dbReference>
<evidence type="ECO:0000256" key="2">
    <source>
        <dbReference type="ARBA" id="ARBA00022801"/>
    </source>
</evidence>
<dbReference type="Proteomes" id="UP000636800">
    <property type="component" value="Unassembled WGS sequence"/>
</dbReference>
<comment type="similarity">
    <text evidence="1">Belongs to the thioesterase PaaI family.</text>
</comment>
<dbReference type="InterPro" id="IPR003736">
    <property type="entry name" value="PAAI_dom"/>
</dbReference>
<evidence type="ECO:0000256" key="1">
    <source>
        <dbReference type="ARBA" id="ARBA00008324"/>
    </source>
</evidence>
<protein>
    <recommendedName>
        <fullName evidence="3">Thioesterase domain-containing protein</fullName>
    </recommendedName>
</protein>
<dbReference type="InterPro" id="IPR029069">
    <property type="entry name" value="HotDog_dom_sf"/>
</dbReference>
<dbReference type="InterPro" id="IPR006683">
    <property type="entry name" value="Thioestr_dom"/>
</dbReference>
<dbReference type="SUPFAM" id="SSF54637">
    <property type="entry name" value="Thioesterase/thiol ester dehydrase-isomerase"/>
    <property type="match status" value="1"/>
</dbReference>
<organism evidence="4 5">
    <name type="scientific">Vanilla planifolia</name>
    <name type="common">Vanilla</name>
    <dbReference type="NCBI Taxonomy" id="51239"/>
    <lineage>
        <taxon>Eukaryota</taxon>
        <taxon>Viridiplantae</taxon>
        <taxon>Streptophyta</taxon>
        <taxon>Embryophyta</taxon>
        <taxon>Tracheophyta</taxon>
        <taxon>Spermatophyta</taxon>
        <taxon>Magnoliopsida</taxon>
        <taxon>Liliopsida</taxon>
        <taxon>Asparagales</taxon>
        <taxon>Orchidaceae</taxon>
        <taxon>Vanilloideae</taxon>
        <taxon>Vanilleae</taxon>
        <taxon>Vanilla</taxon>
    </lineage>
</organism>
<dbReference type="EMBL" id="JADCNL010000014">
    <property type="protein sequence ID" value="KAG0452949.1"/>
    <property type="molecule type" value="Genomic_DNA"/>
</dbReference>
<evidence type="ECO:0000313" key="5">
    <source>
        <dbReference type="Proteomes" id="UP000636800"/>
    </source>
</evidence>
<dbReference type="AlphaFoldDB" id="A0A835U7X3"/>
<keyword evidence="2" id="KW-0378">Hydrolase</keyword>
<reference evidence="4 5" key="1">
    <citation type="journal article" date="2020" name="Nat. Food">
        <title>A phased Vanilla planifolia genome enables genetic improvement of flavour and production.</title>
        <authorList>
            <person name="Hasing T."/>
            <person name="Tang H."/>
            <person name="Brym M."/>
            <person name="Khazi F."/>
            <person name="Huang T."/>
            <person name="Chambers A.H."/>
        </authorList>
    </citation>
    <scope>NUCLEOTIDE SEQUENCE [LARGE SCALE GENOMIC DNA]</scope>
    <source>
        <tissue evidence="4">Leaf</tissue>
    </source>
</reference>
<accession>A0A835U7X3</accession>
<feature type="domain" description="Thioesterase" evidence="3">
    <location>
        <begin position="67"/>
        <end position="142"/>
    </location>
</feature>
<name>A0A835U7X3_VANPL</name>
<evidence type="ECO:0000259" key="3">
    <source>
        <dbReference type="Pfam" id="PF03061"/>
    </source>
</evidence>
<evidence type="ECO:0000313" key="4">
    <source>
        <dbReference type="EMBL" id="KAG0452949.1"/>
    </source>
</evidence>
<dbReference type="PANTHER" id="PTHR21660:SF12">
    <property type="entry name" value="OS07G0462700 PROTEIN"/>
    <property type="match status" value="1"/>
</dbReference>
<gene>
    <name evidence="4" type="ORF">HPP92_025613</name>
</gene>
<dbReference type="PANTHER" id="PTHR21660">
    <property type="entry name" value="THIOESTERASE SUPERFAMILY MEMBER-RELATED"/>
    <property type="match status" value="1"/>
</dbReference>
<dbReference type="Gene3D" id="3.10.129.10">
    <property type="entry name" value="Hotdog Thioesterase"/>
    <property type="match status" value="1"/>
</dbReference>
<dbReference type="OrthoDB" id="10251781at2759"/>
<dbReference type="GO" id="GO:0047617">
    <property type="term" value="F:fatty acyl-CoA hydrolase activity"/>
    <property type="evidence" value="ECO:0007669"/>
    <property type="project" value="InterPro"/>
</dbReference>
<proteinExistence type="inferred from homology"/>
<sequence>MDSPSEISIAKTKGFFQTMGLFRSIPEATEKKDFYSYLIRSLLKVERIERGRVICTLSVTSAVTNPYNTLHGGVVAAVAEEIGLACAKSVVGDKQFFLGEFSTAYLVAARIDAKIEVEGRILRQGRSVIVTSIEFRLEESKKLAYISRATYYIMPVANL</sequence>
<keyword evidence="5" id="KW-1185">Reference proteome</keyword>
<dbReference type="CDD" id="cd03443">
    <property type="entry name" value="PaaI_thioesterase"/>
    <property type="match status" value="1"/>
</dbReference>
<comment type="caution">
    <text evidence="4">The sequence shown here is derived from an EMBL/GenBank/DDBJ whole genome shotgun (WGS) entry which is preliminary data.</text>
</comment>
<dbReference type="InterPro" id="IPR039298">
    <property type="entry name" value="ACOT13"/>
</dbReference>
<dbReference type="NCBIfam" id="TIGR00369">
    <property type="entry name" value="unchar_dom_1"/>
    <property type="match status" value="1"/>
</dbReference>